<organism evidence="2 3">
    <name type="scientific">Paramuricea clavata</name>
    <name type="common">Red gorgonian</name>
    <name type="synonym">Violescent sea-whip</name>
    <dbReference type="NCBI Taxonomy" id="317549"/>
    <lineage>
        <taxon>Eukaryota</taxon>
        <taxon>Metazoa</taxon>
        <taxon>Cnidaria</taxon>
        <taxon>Anthozoa</taxon>
        <taxon>Octocorallia</taxon>
        <taxon>Malacalcyonacea</taxon>
        <taxon>Plexauridae</taxon>
        <taxon>Paramuricea</taxon>
    </lineage>
</organism>
<feature type="compositionally biased region" description="Basic and acidic residues" evidence="1">
    <location>
        <begin position="207"/>
        <end position="220"/>
    </location>
</feature>
<dbReference type="InterPro" id="IPR001584">
    <property type="entry name" value="Integrase_cat-core"/>
</dbReference>
<feature type="non-terminal residue" evidence="2">
    <location>
        <position position="273"/>
    </location>
</feature>
<dbReference type="InterPro" id="IPR050951">
    <property type="entry name" value="Retrovirus_Pol_polyprotein"/>
</dbReference>
<gene>
    <name evidence="2" type="ORF">PACLA_8A072469</name>
</gene>
<dbReference type="PANTHER" id="PTHR37984">
    <property type="entry name" value="PROTEIN CBG26694"/>
    <property type="match status" value="1"/>
</dbReference>
<dbReference type="InterPro" id="IPR012337">
    <property type="entry name" value="RNaseH-like_sf"/>
</dbReference>
<dbReference type="InterPro" id="IPR036397">
    <property type="entry name" value="RNaseH_sf"/>
</dbReference>
<dbReference type="GO" id="GO:0015074">
    <property type="term" value="P:DNA integration"/>
    <property type="evidence" value="ECO:0007669"/>
    <property type="project" value="InterPro"/>
</dbReference>
<evidence type="ECO:0000313" key="3">
    <source>
        <dbReference type="Proteomes" id="UP001152795"/>
    </source>
</evidence>
<dbReference type="SUPFAM" id="SSF53098">
    <property type="entry name" value="Ribonuclease H-like"/>
    <property type="match status" value="1"/>
</dbReference>
<dbReference type="OrthoDB" id="5983996at2759"/>
<name>A0A6S7JP19_PARCT</name>
<reference evidence="2" key="1">
    <citation type="submission" date="2020-04" db="EMBL/GenBank/DDBJ databases">
        <authorList>
            <person name="Alioto T."/>
            <person name="Alioto T."/>
            <person name="Gomez Garrido J."/>
        </authorList>
    </citation>
    <scope>NUCLEOTIDE SEQUENCE</scope>
    <source>
        <strain evidence="2">A484AB</strain>
    </source>
</reference>
<accession>A0A6S7JP19</accession>
<dbReference type="PROSITE" id="PS50994">
    <property type="entry name" value="INTEGRASE"/>
    <property type="match status" value="1"/>
</dbReference>
<dbReference type="EMBL" id="CACRXK020019047">
    <property type="protein sequence ID" value="CAB4033207.1"/>
    <property type="molecule type" value="Genomic_DNA"/>
</dbReference>
<proteinExistence type="predicted"/>
<feature type="compositionally biased region" description="Polar residues" evidence="1">
    <location>
        <begin position="236"/>
        <end position="250"/>
    </location>
</feature>
<dbReference type="FunFam" id="3.30.420.10:FF:000063">
    <property type="entry name" value="Retrovirus-related Pol polyprotein from transposon 297-like Protein"/>
    <property type="match status" value="1"/>
</dbReference>
<dbReference type="Gene3D" id="3.30.420.10">
    <property type="entry name" value="Ribonuclease H-like superfamily/Ribonuclease H"/>
    <property type="match status" value="1"/>
</dbReference>
<feature type="region of interest" description="Disordered" evidence="1">
    <location>
        <begin position="168"/>
        <end position="194"/>
    </location>
</feature>
<dbReference type="AlphaFoldDB" id="A0A6S7JP19"/>
<feature type="region of interest" description="Disordered" evidence="1">
    <location>
        <begin position="207"/>
        <end position="273"/>
    </location>
</feature>
<protein>
    <submittedName>
        <fullName evidence="2">Transposon Ty3-I Gag-Pol poly</fullName>
    </submittedName>
</protein>
<sequence length="273" mass="31180">MSQLPKAPWSEVSMDFAELPNSEYLLIITDDYSRYPVVETVKSTSGNTVIPRVDKVFSEFGIPDVVKTDNGPPFKSREFSSFAQTLGFKHRNITPRWRRANDEVERFVRTIKKVVKTATVEHKNWKQEMHRFLRNFRATPHTTTKIPPATALFGWALKTKLPELKKTLQDPAVEGNDRKAKSRMKRYADSKTYVQPSTIQEGDTVFVKRDDSKRKRDTPYRPDSYVVVQKKGSMVTPRNNNATITRNSSCFKKAPSDNGDDEEASDGEDAGQQ</sequence>
<dbReference type="PANTHER" id="PTHR37984:SF11">
    <property type="entry name" value="INTEGRASE CATALYTIC DOMAIN-CONTAINING PROTEIN"/>
    <property type="match status" value="1"/>
</dbReference>
<feature type="compositionally biased region" description="Acidic residues" evidence="1">
    <location>
        <begin position="258"/>
        <end position="273"/>
    </location>
</feature>
<evidence type="ECO:0000256" key="1">
    <source>
        <dbReference type="SAM" id="MobiDB-lite"/>
    </source>
</evidence>
<dbReference type="Proteomes" id="UP001152795">
    <property type="component" value="Unassembled WGS sequence"/>
</dbReference>
<comment type="caution">
    <text evidence="2">The sequence shown here is derived from an EMBL/GenBank/DDBJ whole genome shotgun (WGS) entry which is preliminary data.</text>
</comment>
<evidence type="ECO:0000313" key="2">
    <source>
        <dbReference type="EMBL" id="CAB4033207.1"/>
    </source>
</evidence>
<dbReference type="Pfam" id="PF00665">
    <property type="entry name" value="rve"/>
    <property type="match status" value="1"/>
</dbReference>
<dbReference type="GO" id="GO:0003676">
    <property type="term" value="F:nucleic acid binding"/>
    <property type="evidence" value="ECO:0007669"/>
    <property type="project" value="InterPro"/>
</dbReference>
<keyword evidence="3" id="KW-1185">Reference proteome</keyword>